<dbReference type="GO" id="GO:0045454">
    <property type="term" value="P:cell redox homeostasis"/>
    <property type="evidence" value="ECO:0007669"/>
    <property type="project" value="TreeGrafter"/>
</dbReference>
<dbReference type="CDD" id="cd02947">
    <property type="entry name" value="TRX_family"/>
    <property type="match status" value="1"/>
</dbReference>
<dbReference type="InterPro" id="IPR036249">
    <property type="entry name" value="Thioredoxin-like_sf"/>
</dbReference>
<dbReference type="RefSeq" id="WP_110359390.1">
    <property type="nucleotide sequence ID" value="NZ_QFLI01000001.1"/>
</dbReference>
<dbReference type="AlphaFoldDB" id="A0A2V4AGI7"/>
<dbReference type="Gene3D" id="3.40.30.10">
    <property type="entry name" value="Glutaredoxin"/>
    <property type="match status" value="1"/>
</dbReference>
<gene>
    <name evidence="4" type="ORF">DF185_03890</name>
</gene>
<organism evidence="4 5">
    <name type="scientific">Marinifilum breve</name>
    <dbReference type="NCBI Taxonomy" id="2184082"/>
    <lineage>
        <taxon>Bacteria</taxon>
        <taxon>Pseudomonadati</taxon>
        <taxon>Bacteroidota</taxon>
        <taxon>Bacteroidia</taxon>
        <taxon>Marinilabiliales</taxon>
        <taxon>Marinifilaceae</taxon>
    </lineage>
</organism>
<feature type="domain" description="Thioredoxin" evidence="3">
    <location>
        <begin position="3"/>
        <end position="134"/>
    </location>
</feature>
<dbReference type="Pfam" id="PF13098">
    <property type="entry name" value="Thioredoxin_2"/>
    <property type="match status" value="1"/>
</dbReference>
<reference evidence="4 5" key="1">
    <citation type="submission" date="2018-05" db="EMBL/GenBank/DDBJ databases">
        <title>Marinifilum breve JC075T sp. nov., a marine bacterium isolated from Yongle Blue Hole in the South China Sea.</title>
        <authorList>
            <person name="Fu T."/>
        </authorList>
    </citation>
    <scope>NUCLEOTIDE SEQUENCE [LARGE SCALE GENOMIC DNA]</scope>
    <source>
        <strain evidence="4 5">JC075</strain>
    </source>
</reference>
<feature type="signal peptide" evidence="2">
    <location>
        <begin position="1"/>
        <end position="19"/>
    </location>
</feature>
<dbReference type="Proteomes" id="UP000248079">
    <property type="component" value="Unassembled WGS sequence"/>
</dbReference>
<keyword evidence="5" id="KW-1185">Reference proteome</keyword>
<dbReference type="PANTHER" id="PTHR43601">
    <property type="entry name" value="THIOREDOXIN, MITOCHONDRIAL"/>
    <property type="match status" value="1"/>
</dbReference>
<evidence type="ECO:0000313" key="5">
    <source>
        <dbReference type="Proteomes" id="UP000248079"/>
    </source>
</evidence>
<evidence type="ECO:0000259" key="3">
    <source>
        <dbReference type="PROSITE" id="PS51352"/>
    </source>
</evidence>
<evidence type="ECO:0000313" key="4">
    <source>
        <dbReference type="EMBL" id="PXY03234.1"/>
    </source>
</evidence>
<keyword evidence="2" id="KW-0732">Signal</keyword>
<feature type="chain" id="PRO_5015971258" description="Thioredoxin domain-containing protein" evidence="2">
    <location>
        <begin position="20"/>
        <end position="402"/>
    </location>
</feature>
<name>A0A2V4AGI7_9BACT</name>
<evidence type="ECO:0000256" key="2">
    <source>
        <dbReference type="SAM" id="SignalP"/>
    </source>
</evidence>
<dbReference type="PROSITE" id="PS00194">
    <property type="entry name" value="THIOREDOXIN_1"/>
    <property type="match status" value="1"/>
</dbReference>
<dbReference type="InterPro" id="IPR013766">
    <property type="entry name" value="Thioredoxin_domain"/>
</dbReference>
<dbReference type="EMBL" id="QFLI01000001">
    <property type="protein sequence ID" value="PXY03234.1"/>
    <property type="molecule type" value="Genomic_DNA"/>
</dbReference>
<protein>
    <recommendedName>
        <fullName evidence="3">Thioredoxin domain-containing protein</fullName>
    </recommendedName>
</protein>
<evidence type="ECO:0000256" key="1">
    <source>
        <dbReference type="ARBA" id="ARBA00023284"/>
    </source>
</evidence>
<dbReference type="PROSITE" id="PS51352">
    <property type="entry name" value="THIOREDOXIN_2"/>
    <property type="match status" value="1"/>
</dbReference>
<proteinExistence type="predicted"/>
<accession>A0A2V4AGI7</accession>
<dbReference type="InterPro" id="IPR012336">
    <property type="entry name" value="Thioredoxin-like_fold"/>
</dbReference>
<dbReference type="PANTHER" id="PTHR43601:SF3">
    <property type="entry name" value="THIOREDOXIN, MITOCHONDRIAL"/>
    <property type="match status" value="1"/>
</dbReference>
<dbReference type="OrthoDB" id="1099736at2"/>
<dbReference type="SUPFAM" id="SSF52833">
    <property type="entry name" value="Thioredoxin-like"/>
    <property type="match status" value="1"/>
</dbReference>
<comment type="caution">
    <text evidence="4">The sequence shown here is derived from an EMBL/GenBank/DDBJ whole genome shotgun (WGS) entry which is preliminary data.</text>
</comment>
<keyword evidence="1" id="KW-0676">Redox-active center</keyword>
<dbReference type="InterPro" id="IPR017937">
    <property type="entry name" value="Thioredoxin_CS"/>
</dbReference>
<sequence>MKKILVLLVATFICSGLFAQGIEFEHGTFNDALAKAKKENKLVFMDCYTSWCGPCKYLAKTIFPQKEVGDYYNKNFVNVKMDMEKGEGVALCKKYGVSSFPTLLFIDANGKVVHKLVGGMPAEDLIKGGKAALNPEMRIGVLRAKYKCGNRDLKFLMTYLNAVKAIYDRETMAIVAKEIISKTSLEKYMNKEQFYVISAAKFPYGSKEFKYLLKNKDKIKEITDNYEYAILYGSAYDKHMQKFAKKCKSLEELNKEVERCNKEFPIYNIGNTKKNLKYTYYIANNLLQTWYDAKVKDAEVYKGENSYVYIYHGMCDEILRTPKLAASQKIVDDFIKIAQNFAADRENGIIMGNIMLAKLYLHKKDKKNAAKAFDIFYTENGKAGGNNTHPSVTKLKEAIDKL</sequence>